<feature type="domain" description="SET" evidence="1">
    <location>
        <begin position="8"/>
        <end position="116"/>
    </location>
</feature>
<dbReference type="SUPFAM" id="SSF82199">
    <property type="entry name" value="SET domain"/>
    <property type="match status" value="1"/>
</dbReference>
<dbReference type="CDD" id="cd10540">
    <property type="entry name" value="SET_SpSet7-like"/>
    <property type="match status" value="1"/>
</dbReference>
<dbReference type="Proteomes" id="UP000676565">
    <property type="component" value="Unassembled WGS sequence"/>
</dbReference>
<sequence length="129" mass="14378">MNTTTQRPALYVRKVRGMGRGVFAGRSYRAGEVIEVCPVIRLPASPEGAGGKALEHYVFQWGEGTGELAVALGYGSLYNHSSDPNARFNPRASRDDIVFRALRDIEAGEQVFIDYRWDATEYETFREGS</sequence>
<evidence type="ECO:0000259" key="1">
    <source>
        <dbReference type="PROSITE" id="PS50280"/>
    </source>
</evidence>
<dbReference type="InterPro" id="IPR046341">
    <property type="entry name" value="SET_dom_sf"/>
</dbReference>
<dbReference type="PROSITE" id="PS50280">
    <property type="entry name" value="SET"/>
    <property type="match status" value="1"/>
</dbReference>
<dbReference type="InterPro" id="IPR050869">
    <property type="entry name" value="H3K4_H4K5_MeTrfase"/>
</dbReference>
<accession>A0ABS5BXB6</accession>
<name>A0ABS5BXB6_9BACT</name>
<dbReference type="RefSeq" id="WP_210658161.1">
    <property type="nucleotide sequence ID" value="NZ_JAGKQQ010000001.1"/>
</dbReference>
<evidence type="ECO:0000313" key="3">
    <source>
        <dbReference type="Proteomes" id="UP000676565"/>
    </source>
</evidence>
<dbReference type="InterPro" id="IPR001214">
    <property type="entry name" value="SET_dom"/>
</dbReference>
<dbReference type="PIRSF" id="PIRSF022536">
    <property type="entry name" value="A612L_SET"/>
    <property type="match status" value="1"/>
</dbReference>
<organism evidence="2 3">
    <name type="scientific">Gemmata palustris</name>
    <dbReference type="NCBI Taxonomy" id="2822762"/>
    <lineage>
        <taxon>Bacteria</taxon>
        <taxon>Pseudomonadati</taxon>
        <taxon>Planctomycetota</taxon>
        <taxon>Planctomycetia</taxon>
        <taxon>Gemmatales</taxon>
        <taxon>Gemmataceae</taxon>
        <taxon>Gemmata</taxon>
    </lineage>
</organism>
<gene>
    <name evidence="2" type="ORF">J8F10_23910</name>
</gene>
<dbReference type="Gene3D" id="2.170.270.10">
    <property type="entry name" value="SET domain"/>
    <property type="match status" value="1"/>
</dbReference>
<protein>
    <submittedName>
        <fullName evidence="2">SET domain-containing protein-lysine N-methyltransferase</fullName>
    </submittedName>
</protein>
<dbReference type="InterPro" id="IPR009207">
    <property type="entry name" value="SET7_MeTrfase"/>
</dbReference>
<dbReference type="EMBL" id="JAGKQQ010000001">
    <property type="protein sequence ID" value="MBP3958305.1"/>
    <property type="molecule type" value="Genomic_DNA"/>
</dbReference>
<proteinExistence type="predicted"/>
<dbReference type="Pfam" id="PF00856">
    <property type="entry name" value="SET"/>
    <property type="match status" value="1"/>
</dbReference>
<reference evidence="2 3" key="1">
    <citation type="submission" date="2021-04" db="EMBL/GenBank/DDBJ databases">
        <authorList>
            <person name="Ivanova A."/>
        </authorList>
    </citation>
    <scope>NUCLEOTIDE SEQUENCE [LARGE SCALE GENOMIC DNA]</scope>
    <source>
        <strain evidence="2 3">G18</strain>
    </source>
</reference>
<dbReference type="SMART" id="SM00317">
    <property type="entry name" value="SET"/>
    <property type="match status" value="1"/>
</dbReference>
<evidence type="ECO:0000313" key="2">
    <source>
        <dbReference type="EMBL" id="MBP3958305.1"/>
    </source>
</evidence>
<comment type="caution">
    <text evidence="2">The sequence shown here is derived from an EMBL/GenBank/DDBJ whole genome shotgun (WGS) entry which is preliminary data.</text>
</comment>
<dbReference type="PANTHER" id="PTHR12197">
    <property type="entry name" value="HISTONE-LYSINE N-METHYLTRANSFERASE SMYD"/>
    <property type="match status" value="1"/>
</dbReference>
<keyword evidence="3" id="KW-1185">Reference proteome</keyword>